<keyword evidence="7 9" id="KW-0472">Membrane</keyword>
<dbReference type="EMBL" id="JAEHOC010000010">
    <property type="protein sequence ID" value="KAG2437946.1"/>
    <property type="molecule type" value="Genomic_DNA"/>
</dbReference>
<dbReference type="PANTHER" id="PTHR48041:SF125">
    <property type="entry name" value="ABC TRANSPORTER G FAMILY"/>
    <property type="match status" value="1"/>
</dbReference>
<feature type="compositionally biased region" description="Low complexity" evidence="8">
    <location>
        <begin position="434"/>
        <end position="443"/>
    </location>
</feature>
<feature type="region of interest" description="Disordered" evidence="8">
    <location>
        <begin position="987"/>
        <end position="1135"/>
    </location>
</feature>
<keyword evidence="2" id="KW-0813">Transport</keyword>
<feature type="transmembrane region" description="Helical" evidence="9">
    <location>
        <begin position="1385"/>
        <end position="1403"/>
    </location>
</feature>
<evidence type="ECO:0000256" key="3">
    <source>
        <dbReference type="ARBA" id="ARBA00022692"/>
    </source>
</evidence>
<evidence type="ECO:0000313" key="12">
    <source>
        <dbReference type="Proteomes" id="UP000650467"/>
    </source>
</evidence>
<evidence type="ECO:0000256" key="2">
    <source>
        <dbReference type="ARBA" id="ARBA00022448"/>
    </source>
</evidence>
<evidence type="ECO:0000259" key="10">
    <source>
        <dbReference type="PROSITE" id="PS50893"/>
    </source>
</evidence>
<feature type="compositionally biased region" description="Low complexity" evidence="8">
    <location>
        <begin position="274"/>
        <end position="300"/>
    </location>
</feature>
<dbReference type="GO" id="GO:0016020">
    <property type="term" value="C:membrane"/>
    <property type="evidence" value="ECO:0007669"/>
    <property type="project" value="UniProtKB-SubCell"/>
</dbReference>
<dbReference type="GO" id="GO:0016887">
    <property type="term" value="F:ATP hydrolysis activity"/>
    <property type="evidence" value="ECO:0007669"/>
    <property type="project" value="InterPro"/>
</dbReference>
<evidence type="ECO:0000256" key="9">
    <source>
        <dbReference type="SAM" id="Phobius"/>
    </source>
</evidence>
<feature type="compositionally biased region" description="Low complexity" evidence="8">
    <location>
        <begin position="144"/>
        <end position="168"/>
    </location>
</feature>
<feature type="compositionally biased region" description="Low complexity" evidence="8">
    <location>
        <begin position="59"/>
        <end position="71"/>
    </location>
</feature>
<feature type="region of interest" description="Disordered" evidence="8">
    <location>
        <begin position="887"/>
        <end position="917"/>
    </location>
</feature>
<dbReference type="Proteomes" id="UP000650467">
    <property type="component" value="Unassembled WGS sequence"/>
</dbReference>
<feature type="compositionally biased region" description="Low complexity" evidence="8">
    <location>
        <begin position="231"/>
        <end position="248"/>
    </location>
</feature>
<evidence type="ECO:0000313" key="11">
    <source>
        <dbReference type="EMBL" id="KAG2437946.1"/>
    </source>
</evidence>
<dbReference type="Pfam" id="PF00005">
    <property type="entry name" value="ABC_tran"/>
    <property type="match status" value="1"/>
</dbReference>
<dbReference type="InterPro" id="IPR003593">
    <property type="entry name" value="AAA+_ATPase"/>
</dbReference>
<feature type="compositionally biased region" description="Gly residues" evidence="8">
    <location>
        <begin position="581"/>
        <end position="598"/>
    </location>
</feature>
<feature type="compositionally biased region" description="Low complexity" evidence="8">
    <location>
        <begin position="1435"/>
        <end position="1452"/>
    </location>
</feature>
<organism evidence="11 12">
    <name type="scientific">Chlamydomonas incerta</name>
    <dbReference type="NCBI Taxonomy" id="51695"/>
    <lineage>
        <taxon>Eukaryota</taxon>
        <taxon>Viridiplantae</taxon>
        <taxon>Chlorophyta</taxon>
        <taxon>core chlorophytes</taxon>
        <taxon>Chlorophyceae</taxon>
        <taxon>CS clade</taxon>
        <taxon>Chlamydomonadales</taxon>
        <taxon>Chlamydomonadaceae</taxon>
        <taxon>Chlamydomonas</taxon>
    </lineage>
</organism>
<dbReference type="GO" id="GO:0005524">
    <property type="term" value="F:ATP binding"/>
    <property type="evidence" value="ECO:0007669"/>
    <property type="project" value="UniProtKB-KW"/>
</dbReference>
<feature type="compositionally biased region" description="Gly residues" evidence="8">
    <location>
        <begin position="444"/>
        <end position="457"/>
    </location>
</feature>
<dbReference type="GO" id="GO:0140359">
    <property type="term" value="F:ABC-type transporter activity"/>
    <property type="evidence" value="ECO:0007669"/>
    <property type="project" value="InterPro"/>
</dbReference>
<dbReference type="Pfam" id="PF01061">
    <property type="entry name" value="ABC2_membrane"/>
    <property type="match status" value="1"/>
</dbReference>
<feature type="compositionally biased region" description="Low complexity" evidence="8">
    <location>
        <begin position="90"/>
        <end position="101"/>
    </location>
</feature>
<keyword evidence="6 9" id="KW-1133">Transmembrane helix</keyword>
<comment type="subcellular location">
    <subcellularLocation>
        <location evidence="1">Membrane</location>
        <topology evidence="1">Multi-pass membrane protein</topology>
    </subcellularLocation>
</comment>
<feature type="region of interest" description="Disordered" evidence="8">
    <location>
        <begin position="579"/>
        <end position="598"/>
    </location>
</feature>
<feature type="compositionally biased region" description="Gly residues" evidence="8">
    <location>
        <begin position="1453"/>
        <end position="1469"/>
    </location>
</feature>
<evidence type="ECO:0000256" key="5">
    <source>
        <dbReference type="ARBA" id="ARBA00022840"/>
    </source>
</evidence>
<feature type="region of interest" description="Disordered" evidence="8">
    <location>
        <begin position="425"/>
        <end position="459"/>
    </location>
</feature>
<keyword evidence="4" id="KW-0547">Nucleotide-binding</keyword>
<name>A0A835TGP4_CHLIN</name>
<evidence type="ECO:0000256" key="6">
    <source>
        <dbReference type="ARBA" id="ARBA00022989"/>
    </source>
</evidence>
<dbReference type="SMART" id="SM00382">
    <property type="entry name" value="AAA"/>
    <property type="match status" value="1"/>
</dbReference>
<feature type="domain" description="ABC transporter" evidence="10">
    <location>
        <begin position="610"/>
        <end position="853"/>
    </location>
</feature>
<dbReference type="InterPro" id="IPR003439">
    <property type="entry name" value="ABC_transporter-like_ATP-bd"/>
</dbReference>
<dbReference type="InterPro" id="IPR013525">
    <property type="entry name" value="ABC2_TM"/>
</dbReference>
<feature type="transmembrane region" description="Helical" evidence="9">
    <location>
        <begin position="1307"/>
        <end position="1324"/>
    </location>
</feature>
<feature type="region of interest" description="Disordered" evidence="8">
    <location>
        <begin position="1428"/>
        <end position="1469"/>
    </location>
</feature>
<dbReference type="Gene3D" id="3.40.50.300">
    <property type="entry name" value="P-loop containing nucleotide triphosphate hydrolases"/>
    <property type="match status" value="1"/>
</dbReference>
<feature type="compositionally biased region" description="Gly residues" evidence="8">
    <location>
        <begin position="126"/>
        <end position="139"/>
    </location>
</feature>
<dbReference type="OrthoDB" id="566375at2759"/>
<sequence length="1469" mass="146333">MLVRSGRARQQATAAHAVFAALPGSSSRPPSTATAVASVVGAAAAAAIAAAAEKRGRRNSNSNGRRNSNSNGSGGSDSRSDSGGEEPGPRGRALGPAGPLPVQRSPRMVPPPAAAPGQPHTMGPSSPGGDGVGAGGGAGERNRAAAAAAAAAATAAATPGAGAAAAPVIGGGGAGNNGLWHPPPPQLQQPQPPPQTQQQQQQPPGASRPYLQHQATPYPNWRTPQPPQPHPHAANPHAPNPHAASPSPAAAPPQLCPEAPSDDLPPAQAPGPAPAARFTTPPASTPATTTTNNNVPTTTVPTSAFATSAFTTTAAATTAPATAAAGPDVLPEAASAVSQWYRDEERRRLNVLLSARLHSGEVQGVTGGLAPPAVRDDDGEIALEMAVPEAYGYAGGSAGGGAVTGGGRQPHKSFEDAAAADYGAAGGGGGGGSRRASGAATEGRGSGGRASGGGRPSGGWAAALVQRLQRGASGGAEAAQAPAAEPYAAATAAAGAGAGAFEEAGGASTATAVAESGGAGSGDGAYGDLLAPLAPQQQVVLRFDHISSFVSAQLQPPSALQRARQAAAWVGSCWGSRRGRGGSGGAGNTGAAGAGGKGGGGGRGGAAAAVAAAAAAAAAGSVVPRRQILFYVSGRVVPGEVLALMGPSGSGKTSLLSVLGGRAPPAVTVAGAVTVDGAPLSKAVRRQIGFVLQDDVLYETLTVHETLLYAGLLRLPRRMPAAEKRQRVEGVLRGLGLGRSRDTIIGGFFRRGISGGERKRVSVGHELLINPAVLMLDEPTSGLDSTTALHLVQLLRQLAAGGRAVVTTIHQPSSRLYCRLDRVMLLAEGHVAYCGDANMVGDWFGRLGFGLPYGVSLADFILDAATGEVVATQEAADAAAAGLGRRGSQQPLLAPAQPAAGANGSGGSGHSTGSSTTAATAAATAAAAPLQPLQLPPLKVVGGLSGRSALVTLYTTFEHWYALHPGGLTDRGQLADVRLQLRLHNTGAGGGGAGGASEGGSVRGGGVSPVPEAAEDLSPSGPEDDASPRSAAADGKSQAPTNKQQQLPQQQPQVRHQGTDDLSGVHTADQQQQQAGGSGGSSSRGAAGTGATTSPFAIAGTVPNTTGATAAAADGGGSAAAAGKGGGGGGGGGGRGGASYWQQVRILTTRAIKVRRFESLSGQNLGQLVAVALITGLLWFQRGAGRGIGVGADVTGLLFFELLFPSFRSLFSALFTFPNEYRMLKKERPAGMYRLSAYYAARTASDLPIELIYPSLFIIIVYWLGGLRPSAGAFFSNWAAMLLVVLLAQSWGLLFGGTFMDPKSAQTVTTVVMLTFLLVGGFYVKQVPAWIGWIKYISFVYWGYNLLLKVQFGGATYTGADGAPVSVQHSLGLPTDPNASKAPEVLVLLGMLVILRSLTYVVLRHKTEVRQPKQPAVLAAAGLAAAAAGGGGAGKQQQQQQPGGAGAAAAGAAGAGSAGKGVGQGSRRQ</sequence>
<evidence type="ECO:0000256" key="7">
    <source>
        <dbReference type="ARBA" id="ARBA00023136"/>
    </source>
</evidence>
<feature type="compositionally biased region" description="Low complexity" evidence="8">
    <location>
        <begin position="887"/>
        <end position="902"/>
    </location>
</feature>
<reference evidence="11" key="1">
    <citation type="journal article" date="2020" name="bioRxiv">
        <title>Comparative genomics of Chlamydomonas.</title>
        <authorList>
            <person name="Craig R.J."/>
            <person name="Hasan A.R."/>
            <person name="Ness R.W."/>
            <person name="Keightley P.D."/>
        </authorList>
    </citation>
    <scope>NUCLEOTIDE SEQUENCE</scope>
    <source>
        <strain evidence="11">SAG 7.73</strain>
    </source>
</reference>
<gene>
    <name evidence="11" type="ORF">HXX76_005562</name>
</gene>
<dbReference type="PANTHER" id="PTHR48041">
    <property type="entry name" value="ABC TRANSPORTER G FAMILY MEMBER 28"/>
    <property type="match status" value="1"/>
</dbReference>
<evidence type="ECO:0000256" key="4">
    <source>
        <dbReference type="ARBA" id="ARBA00022741"/>
    </source>
</evidence>
<feature type="compositionally biased region" description="Low complexity" evidence="8">
    <location>
        <begin position="1083"/>
        <end position="1094"/>
    </location>
</feature>
<keyword evidence="3 9" id="KW-0812">Transmembrane</keyword>
<feature type="transmembrane region" description="Helical" evidence="9">
    <location>
        <begin position="1165"/>
        <end position="1182"/>
    </location>
</feature>
<feature type="transmembrane region" description="Helical" evidence="9">
    <location>
        <begin position="1238"/>
        <end position="1263"/>
    </location>
</feature>
<feature type="compositionally biased region" description="Pro residues" evidence="8">
    <location>
        <begin position="181"/>
        <end position="195"/>
    </location>
</feature>
<protein>
    <recommendedName>
        <fullName evidence="10">ABC transporter domain-containing protein</fullName>
    </recommendedName>
</protein>
<dbReference type="PROSITE" id="PS50893">
    <property type="entry name" value="ABC_TRANSPORTER_2"/>
    <property type="match status" value="1"/>
</dbReference>
<proteinExistence type="predicted"/>
<evidence type="ECO:0000256" key="1">
    <source>
        <dbReference type="ARBA" id="ARBA00004141"/>
    </source>
</evidence>
<feature type="compositionally biased region" description="Gly residues" evidence="8">
    <location>
        <begin position="987"/>
        <end position="1007"/>
    </location>
</feature>
<dbReference type="InterPro" id="IPR027417">
    <property type="entry name" value="P-loop_NTPase"/>
</dbReference>
<comment type="caution">
    <text evidence="11">The sequence shown here is derived from an EMBL/GenBank/DDBJ whole genome shotgun (WGS) entry which is preliminary data.</text>
</comment>
<dbReference type="SUPFAM" id="SSF52540">
    <property type="entry name" value="P-loop containing nucleoside triphosphate hydrolases"/>
    <property type="match status" value="1"/>
</dbReference>
<keyword evidence="5" id="KW-0067">ATP-binding</keyword>
<keyword evidence="12" id="KW-1185">Reference proteome</keyword>
<evidence type="ECO:0000256" key="8">
    <source>
        <dbReference type="SAM" id="MobiDB-lite"/>
    </source>
</evidence>
<feature type="compositionally biased region" description="Gly residues" evidence="8">
    <location>
        <begin position="1114"/>
        <end position="1135"/>
    </location>
</feature>
<dbReference type="InterPro" id="IPR050352">
    <property type="entry name" value="ABCG_transporters"/>
</dbReference>
<feature type="region of interest" description="Disordered" evidence="8">
    <location>
        <begin position="46"/>
        <end position="300"/>
    </location>
</feature>
<accession>A0A835TGP4</accession>
<feature type="compositionally biased region" description="Low complexity" evidence="8">
    <location>
        <begin position="1038"/>
        <end position="1056"/>
    </location>
</feature>
<feature type="transmembrane region" description="Helical" evidence="9">
    <location>
        <begin position="1275"/>
        <end position="1295"/>
    </location>
</feature>
<feature type="transmembrane region" description="Helical" evidence="9">
    <location>
        <begin position="1194"/>
        <end position="1217"/>
    </location>
</feature>